<dbReference type="EMBL" id="UINC01041327">
    <property type="protein sequence ID" value="SVB42449.1"/>
    <property type="molecule type" value="Genomic_DNA"/>
</dbReference>
<proteinExistence type="predicted"/>
<dbReference type="AlphaFoldDB" id="A0A382DWC5"/>
<evidence type="ECO:0000313" key="1">
    <source>
        <dbReference type="EMBL" id="SVB42449.1"/>
    </source>
</evidence>
<accession>A0A382DWC5</accession>
<organism evidence="1">
    <name type="scientific">marine metagenome</name>
    <dbReference type="NCBI Taxonomy" id="408172"/>
    <lineage>
        <taxon>unclassified sequences</taxon>
        <taxon>metagenomes</taxon>
        <taxon>ecological metagenomes</taxon>
    </lineage>
</organism>
<protein>
    <submittedName>
        <fullName evidence="1">Uncharacterized protein</fullName>
    </submittedName>
</protein>
<sequence length="33" mass="3685">MDPISDASVERPLRRRPWDGIADRLLAAEHGSP</sequence>
<name>A0A382DWC5_9ZZZZ</name>
<reference evidence="1" key="1">
    <citation type="submission" date="2018-05" db="EMBL/GenBank/DDBJ databases">
        <authorList>
            <person name="Lanie J.A."/>
            <person name="Ng W.-L."/>
            <person name="Kazmierczak K.M."/>
            <person name="Andrzejewski T.M."/>
            <person name="Davidsen T.M."/>
            <person name="Wayne K.J."/>
            <person name="Tettelin H."/>
            <person name="Glass J.I."/>
            <person name="Rusch D."/>
            <person name="Podicherti R."/>
            <person name="Tsui H.-C.T."/>
            <person name="Winkler M.E."/>
        </authorList>
    </citation>
    <scope>NUCLEOTIDE SEQUENCE</scope>
</reference>
<gene>
    <name evidence="1" type="ORF">METZ01_LOCUS195303</name>
</gene>